<dbReference type="GO" id="GO:0005975">
    <property type="term" value="P:carbohydrate metabolic process"/>
    <property type="evidence" value="ECO:0007669"/>
    <property type="project" value="InterPro"/>
</dbReference>
<dbReference type="EMBL" id="UZAM01015715">
    <property type="protein sequence ID" value="VDP40348.1"/>
    <property type="molecule type" value="Genomic_DNA"/>
</dbReference>
<keyword evidence="2" id="KW-1185">Reference proteome</keyword>
<dbReference type="InterPro" id="IPR012341">
    <property type="entry name" value="6hp_glycosidase-like_sf"/>
</dbReference>
<dbReference type="InterPro" id="IPR024705">
    <property type="entry name" value="Ssp411"/>
</dbReference>
<reference evidence="1 2" key="2">
    <citation type="submission" date="2018-11" db="EMBL/GenBank/DDBJ databases">
        <authorList>
            <consortium name="Pathogen Informatics"/>
        </authorList>
    </citation>
    <scope>NUCLEOTIDE SEQUENCE [LARGE SCALE GENOMIC DNA]</scope>
</reference>
<dbReference type="PANTHER" id="PTHR42899:SF1">
    <property type="entry name" value="SPERMATOGENESIS-ASSOCIATED PROTEIN 20"/>
    <property type="match status" value="1"/>
</dbReference>
<sequence length="449" mass="50344">MLRSVVTHNLPHFALVNLKFLLYYIHFTKEASEISTAVNMLKVTLRKMADGGVHDHIFGGFHRYSVDKKWHVPHFEKMLYDQAQLAEVYALFHAVNHEQLDASTVRDILAYVEERLLSTVGGFFSSEDAESPLEPGAENQEGTFYCWKYHEVVELLAEKIGECAVSIADVFLHHYSITADGNIPSNLDPHGYLGGKNILICLTDIEQTAKLFGLPVSVASDALEKGRQILKASRKTFPRPSLDTKIITAWNGLMISGYAVAARLLNDPSYLETALKTAEFLLHHCYSETSLELQRLCYVDDTCKIIESSQNTNGFAEDYVSVIAAFLDLYESSYDDRWISLANRLQDKMDALFYDPDSGSYFINRAVNDSCMLRVQDENDGATPSVNSLAALNLARLYNILGNEALRSKLERLLKFFGAEMSTTPFAVPLMTCALMLFLKPAKQVCTVT</sequence>
<dbReference type="SUPFAM" id="SSF48208">
    <property type="entry name" value="Six-hairpin glycosidases"/>
    <property type="match status" value="1"/>
</dbReference>
<dbReference type="Proteomes" id="UP000270296">
    <property type="component" value="Unassembled WGS sequence"/>
</dbReference>
<accession>A0A183J6H2</accession>
<dbReference type="WBParaSite" id="SBAD_0001185601-mRNA-1">
    <property type="protein sequence ID" value="SBAD_0001185601-mRNA-1"/>
    <property type="gene ID" value="SBAD_0001185601"/>
</dbReference>
<gene>
    <name evidence="1" type="ORF">SBAD_LOCUS11470</name>
</gene>
<reference evidence="3" key="1">
    <citation type="submission" date="2016-06" db="UniProtKB">
        <authorList>
            <consortium name="WormBaseParasite"/>
        </authorList>
    </citation>
    <scope>IDENTIFICATION</scope>
</reference>
<proteinExistence type="predicted"/>
<evidence type="ECO:0000313" key="3">
    <source>
        <dbReference type="WBParaSite" id="SBAD_0001185601-mRNA-1"/>
    </source>
</evidence>
<dbReference type="Gene3D" id="1.50.10.10">
    <property type="match status" value="1"/>
</dbReference>
<dbReference type="InterPro" id="IPR008928">
    <property type="entry name" value="6-hairpin_glycosidase_sf"/>
</dbReference>
<evidence type="ECO:0000313" key="2">
    <source>
        <dbReference type="Proteomes" id="UP000270296"/>
    </source>
</evidence>
<dbReference type="OrthoDB" id="1923667at2759"/>
<dbReference type="AlphaFoldDB" id="A0A183J6H2"/>
<dbReference type="PANTHER" id="PTHR42899">
    <property type="entry name" value="SPERMATOGENESIS-ASSOCIATED PROTEIN 20"/>
    <property type="match status" value="1"/>
</dbReference>
<organism evidence="3">
    <name type="scientific">Soboliphyme baturini</name>
    <dbReference type="NCBI Taxonomy" id="241478"/>
    <lineage>
        <taxon>Eukaryota</taxon>
        <taxon>Metazoa</taxon>
        <taxon>Ecdysozoa</taxon>
        <taxon>Nematoda</taxon>
        <taxon>Enoplea</taxon>
        <taxon>Dorylaimia</taxon>
        <taxon>Dioctophymatida</taxon>
        <taxon>Dioctophymatoidea</taxon>
        <taxon>Soboliphymatidae</taxon>
        <taxon>Soboliphyme</taxon>
    </lineage>
</organism>
<name>A0A183J6H2_9BILA</name>
<protein>
    <submittedName>
        <fullName evidence="3">Thioredox_DsbH domain-containing protein</fullName>
    </submittedName>
</protein>
<evidence type="ECO:0000313" key="1">
    <source>
        <dbReference type="EMBL" id="VDP40348.1"/>
    </source>
</evidence>